<sequence>MSIIHEIPTQRHETTPPAPSARPHWLRTPCPAWCEWEHRDGDRRGDRQHMAFAGRIELALYDPAEAADDTYQPETLGVALDQHVDNAEPVVILYRENDEVRLTLAEAEQLRGRLDWALAVTR</sequence>
<reference evidence="2 3" key="1">
    <citation type="submission" date="2013-07" db="EMBL/GenBank/DDBJ databases">
        <authorList>
            <consortium name="DOE Joint Genome Institute"/>
            <person name="Eisen J."/>
            <person name="Huntemann M."/>
            <person name="Han J."/>
            <person name="Chen A."/>
            <person name="Kyrpides N."/>
            <person name="Mavromatis K."/>
            <person name="Markowitz V."/>
            <person name="Palaniappan K."/>
            <person name="Ivanova N."/>
            <person name="Schaumberg A."/>
            <person name="Pati A."/>
            <person name="Liolios K."/>
            <person name="Nordberg H.P."/>
            <person name="Cantor M.N."/>
            <person name="Hua S.X."/>
            <person name="Woyke T."/>
        </authorList>
    </citation>
    <scope>NUCLEOTIDE SEQUENCE [LARGE SCALE GENOMIC DNA]</scope>
    <source>
        <strain evidence="2 3">DSM 44712</strain>
    </source>
</reference>
<keyword evidence="3" id="KW-1185">Reference proteome</keyword>
<evidence type="ECO:0000256" key="1">
    <source>
        <dbReference type="SAM" id="MobiDB-lite"/>
    </source>
</evidence>
<organism evidence="2 3">
    <name type="scientific">Cryptosporangium arvum DSM 44712</name>
    <dbReference type="NCBI Taxonomy" id="927661"/>
    <lineage>
        <taxon>Bacteria</taxon>
        <taxon>Bacillati</taxon>
        <taxon>Actinomycetota</taxon>
        <taxon>Actinomycetes</taxon>
        <taxon>Cryptosporangiales</taxon>
        <taxon>Cryptosporangiaceae</taxon>
        <taxon>Cryptosporangium</taxon>
    </lineage>
</organism>
<accession>A0A010ZS42</accession>
<dbReference type="AlphaFoldDB" id="A0A010ZS42"/>
<evidence type="ECO:0000313" key="2">
    <source>
        <dbReference type="EMBL" id="EXG80037.1"/>
    </source>
</evidence>
<name>A0A010ZS42_9ACTN</name>
<proteinExistence type="predicted"/>
<dbReference type="EMBL" id="JFBT01000001">
    <property type="protein sequence ID" value="EXG80037.1"/>
    <property type="molecule type" value="Genomic_DNA"/>
</dbReference>
<dbReference type="HOGENOM" id="CLU_2022871_0_0_11"/>
<dbReference type="Proteomes" id="UP000021053">
    <property type="component" value="Unassembled WGS sequence"/>
</dbReference>
<comment type="caution">
    <text evidence="2">The sequence shown here is derived from an EMBL/GenBank/DDBJ whole genome shotgun (WGS) entry which is preliminary data.</text>
</comment>
<evidence type="ECO:0000313" key="3">
    <source>
        <dbReference type="Proteomes" id="UP000021053"/>
    </source>
</evidence>
<feature type="region of interest" description="Disordered" evidence="1">
    <location>
        <begin position="1"/>
        <end position="24"/>
    </location>
</feature>
<gene>
    <name evidence="2" type="ORF">CryarDRAFT_1096</name>
</gene>
<dbReference type="RefSeq" id="WP_035848804.1">
    <property type="nucleotide sequence ID" value="NZ_KK073874.1"/>
</dbReference>
<protein>
    <submittedName>
        <fullName evidence="2">Uncharacterized protein</fullName>
    </submittedName>
</protein>